<name>A0A6C0BC13_9ZZZZ</name>
<protein>
    <submittedName>
        <fullName evidence="1">Uncharacterized protein</fullName>
    </submittedName>
</protein>
<evidence type="ECO:0000313" key="1">
    <source>
        <dbReference type="EMBL" id="QHS88983.1"/>
    </source>
</evidence>
<organism evidence="1">
    <name type="scientific">viral metagenome</name>
    <dbReference type="NCBI Taxonomy" id="1070528"/>
    <lineage>
        <taxon>unclassified sequences</taxon>
        <taxon>metagenomes</taxon>
        <taxon>organismal metagenomes</taxon>
    </lineage>
</organism>
<reference evidence="1" key="1">
    <citation type="journal article" date="2020" name="Nature">
        <title>Giant virus diversity and host interactions through global metagenomics.</title>
        <authorList>
            <person name="Schulz F."/>
            <person name="Roux S."/>
            <person name="Paez-Espino D."/>
            <person name="Jungbluth S."/>
            <person name="Walsh D.A."/>
            <person name="Denef V.J."/>
            <person name="McMahon K.D."/>
            <person name="Konstantinidis K.T."/>
            <person name="Eloe-Fadrosh E.A."/>
            <person name="Kyrpides N.C."/>
            <person name="Woyke T."/>
        </authorList>
    </citation>
    <scope>NUCLEOTIDE SEQUENCE</scope>
    <source>
        <strain evidence="1">GVMAG-M-3300010158-59</strain>
    </source>
</reference>
<dbReference type="EMBL" id="MN739104">
    <property type="protein sequence ID" value="QHS88983.1"/>
    <property type="molecule type" value="Genomic_DNA"/>
</dbReference>
<sequence>MNPVSLDEAFDYHTTIAGSQFKPLCFSPVCIFCNSPFSNALMVDGSYRQCLKCKKTFKATVVAEKKVGEEKKVEKK</sequence>
<dbReference type="AlphaFoldDB" id="A0A6C0BC13"/>
<proteinExistence type="predicted"/>
<accession>A0A6C0BC13</accession>